<organism evidence="1">
    <name type="scientific">Pararge aegeria</name>
    <name type="common">speckled wood butterfly</name>
    <dbReference type="NCBI Taxonomy" id="116150"/>
    <lineage>
        <taxon>Eukaryota</taxon>
        <taxon>Metazoa</taxon>
        <taxon>Ecdysozoa</taxon>
        <taxon>Arthropoda</taxon>
        <taxon>Hexapoda</taxon>
        <taxon>Insecta</taxon>
        <taxon>Pterygota</taxon>
        <taxon>Neoptera</taxon>
        <taxon>Endopterygota</taxon>
        <taxon>Lepidoptera</taxon>
        <taxon>Glossata</taxon>
        <taxon>Ditrysia</taxon>
        <taxon>Papilionoidea</taxon>
        <taxon>Nymphalidae</taxon>
        <taxon>Satyrinae</taxon>
        <taxon>Satyrini</taxon>
        <taxon>Parargina</taxon>
        <taxon>Pararge</taxon>
    </lineage>
</organism>
<reference evidence="1" key="1">
    <citation type="journal article" date="2013" name="BMC Genomics">
        <title>Unscrambling butterfly oogenesis.</title>
        <authorList>
            <person name="Carter J.M."/>
            <person name="Baker S.C."/>
            <person name="Pink R."/>
            <person name="Carter D.R."/>
            <person name="Collins A."/>
            <person name="Tomlin J."/>
            <person name="Gibbs M."/>
            <person name="Breuker C.J."/>
        </authorList>
    </citation>
    <scope>NUCLEOTIDE SEQUENCE</scope>
    <source>
        <tissue evidence="1">Ovary</tissue>
    </source>
</reference>
<accession>S4P203</accession>
<dbReference type="AlphaFoldDB" id="S4P203"/>
<protein>
    <submittedName>
        <fullName evidence="1">Uncharacterized protein</fullName>
    </submittedName>
</protein>
<sequence length="68" mass="7703">MILFPTVDHCSELIMLWQKIQCCSFPGEENVSSRADDRLNLVVLSLSTGKSRKRTAILNPICQLKILQ</sequence>
<dbReference type="EMBL" id="GAIX01010227">
    <property type="protein sequence ID" value="JAA82333.1"/>
    <property type="molecule type" value="Transcribed_RNA"/>
</dbReference>
<name>S4P203_9NEOP</name>
<reference evidence="1" key="2">
    <citation type="submission" date="2013-05" db="EMBL/GenBank/DDBJ databases">
        <authorList>
            <person name="Carter J.-M."/>
            <person name="Baker S.C."/>
            <person name="Pink R."/>
            <person name="Carter D.R.F."/>
            <person name="Collins A."/>
            <person name="Tomlin J."/>
            <person name="Gibbs M."/>
            <person name="Breuker C.J."/>
        </authorList>
    </citation>
    <scope>NUCLEOTIDE SEQUENCE</scope>
    <source>
        <tissue evidence="1">Ovary</tissue>
    </source>
</reference>
<proteinExistence type="predicted"/>
<evidence type="ECO:0000313" key="1">
    <source>
        <dbReference type="EMBL" id="JAA82333.1"/>
    </source>
</evidence>